<dbReference type="AlphaFoldDB" id="A0A1R3I6X7"/>
<feature type="compositionally biased region" description="Polar residues" evidence="1">
    <location>
        <begin position="9"/>
        <end position="22"/>
    </location>
</feature>
<accession>A0A1R3I6X7</accession>
<evidence type="ECO:0000256" key="1">
    <source>
        <dbReference type="SAM" id="MobiDB-lite"/>
    </source>
</evidence>
<feature type="region of interest" description="Disordered" evidence="1">
    <location>
        <begin position="1"/>
        <end position="22"/>
    </location>
</feature>
<gene>
    <name evidence="2" type="ORF">CCACVL1_14461</name>
</gene>
<dbReference type="Gramene" id="OMO78356">
    <property type="protein sequence ID" value="OMO78356"/>
    <property type="gene ID" value="CCACVL1_14461"/>
</dbReference>
<comment type="caution">
    <text evidence="2">The sequence shown here is derived from an EMBL/GenBank/DDBJ whole genome shotgun (WGS) entry which is preliminary data.</text>
</comment>
<dbReference type="Proteomes" id="UP000188268">
    <property type="component" value="Unassembled WGS sequence"/>
</dbReference>
<evidence type="ECO:0000313" key="2">
    <source>
        <dbReference type="EMBL" id="OMO78356.1"/>
    </source>
</evidence>
<reference evidence="2 3" key="1">
    <citation type="submission" date="2013-09" db="EMBL/GenBank/DDBJ databases">
        <title>Corchorus capsularis genome sequencing.</title>
        <authorList>
            <person name="Alam M."/>
            <person name="Haque M.S."/>
            <person name="Islam M.S."/>
            <person name="Emdad E.M."/>
            <person name="Islam M.M."/>
            <person name="Ahmed B."/>
            <person name="Halim A."/>
            <person name="Hossen Q.M.M."/>
            <person name="Hossain M.Z."/>
            <person name="Ahmed R."/>
            <person name="Khan M.M."/>
            <person name="Islam R."/>
            <person name="Rashid M.M."/>
            <person name="Khan S.A."/>
            <person name="Rahman M.S."/>
            <person name="Alam M."/>
        </authorList>
    </citation>
    <scope>NUCLEOTIDE SEQUENCE [LARGE SCALE GENOMIC DNA]</scope>
    <source>
        <strain evidence="3">cv. CVL-1</strain>
        <tissue evidence="2">Whole seedling</tissue>
    </source>
</reference>
<sequence>MAGGGFSALSPQLQGAATAYPT</sequence>
<feature type="non-terminal residue" evidence="2">
    <location>
        <position position="22"/>
    </location>
</feature>
<protein>
    <submittedName>
        <fullName evidence="2">Uncharacterized protein</fullName>
    </submittedName>
</protein>
<keyword evidence="3" id="KW-1185">Reference proteome</keyword>
<proteinExistence type="predicted"/>
<name>A0A1R3I6X7_COCAP</name>
<evidence type="ECO:0000313" key="3">
    <source>
        <dbReference type="Proteomes" id="UP000188268"/>
    </source>
</evidence>
<dbReference type="EMBL" id="AWWV01010571">
    <property type="protein sequence ID" value="OMO78356.1"/>
    <property type="molecule type" value="Genomic_DNA"/>
</dbReference>
<organism evidence="2 3">
    <name type="scientific">Corchorus capsularis</name>
    <name type="common">Jute</name>
    <dbReference type="NCBI Taxonomy" id="210143"/>
    <lineage>
        <taxon>Eukaryota</taxon>
        <taxon>Viridiplantae</taxon>
        <taxon>Streptophyta</taxon>
        <taxon>Embryophyta</taxon>
        <taxon>Tracheophyta</taxon>
        <taxon>Spermatophyta</taxon>
        <taxon>Magnoliopsida</taxon>
        <taxon>eudicotyledons</taxon>
        <taxon>Gunneridae</taxon>
        <taxon>Pentapetalae</taxon>
        <taxon>rosids</taxon>
        <taxon>malvids</taxon>
        <taxon>Malvales</taxon>
        <taxon>Malvaceae</taxon>
        <taxon>Grewioideae</taxon>
        <taxon>Apeibeae</taxon>
        <taxon>Corchorus</taxon>
    </lineage>
</organism>